<keyword evidence="2 7" id="KW-0349">Heme</keyword>
<feature type="region of interest" description="Disordered" evidence="8">
    <location>
        <begin position="78"/>
        <end position="99"/>
    </location>
</feature>
<comment type="similarity">
    <text evidence="1 7">Belongs to the cytochrome P450 family.</text>
</comment>
<dbReference type="PROSITE" id="PS00086">
    <property type="entry name" value="CYTOCHROME_P450"/>
    <property type="match status" value="1"/>
</dbReference>
<gene>
    <name evidence="9" type="ORF">RMCT_0858</name>
</gene>
<evidence type="ECO:0000256" key="4">
    <source>
        <dbReference type="ARBA" id="ARBA00023002"/>
    </source>
</evidence>
<dbReference type="GO" id="GO:0004497">
    <property type="term" value="F:monooxygenase activity"/>
    <property type="evidence" value="ECO:0007669"/>
    <property type="project" value="UniProtKB-KW"/>
</dbReference>
<feature type="compositionally biased region" description="Basic and acidic residues" evidence="8">
    <location>
        <begin position="81"/>
        <end position="96"/>
    </location>
</feature>
<evidence type="ECO:0000313" key="9">
    <source>
        <dbReference type="EMBL" id="GAT13887.1"/>
    </source>
</evidence>
<keyword evidence="3 7" id="KW-0479">Metal-binding</keyword>
<evidence type="ECO:0000256" key="3">
    <source>
        <dbReference type="ARBA" id="ARBA00022723"/>
    </source>
</evidence>
<keyword evidence="6 7" id="KW-0503">Monooxygenase</keyword>
<dbReference type="InterPro" id="IPR017972">
    <property type="entry name" value="Cyt_P450_CS"/>
</dbReference>
<comment type="caution">
    <text evidence="9">The sequence shown here is derived from an EMBL/GenBank/DDBJ whole genome shotgun (WGS) entry which is preliminary data.</text>
</comment>
<name>A0A100XC81_MYCTH</name>
<dbReference type="GO" id="GO:0005506">
    <property type="term" value="F:iron ion binding"/>
    <property type="evidence" value="ECO:0007669"/>
    <property type="project" value="InterPro"/>
</dbReference>
<dbReference type="SUPFAM" id="SSF48264">
    <property type="entry name" value="Cytochrome P450"/>
    <property type="match status" value="1"/>
</dbReference>
<evidence type="ECO:0000256" key="1">
    <source>
        <dbReference type="ARBA" id="ARBA00010617"/>
    </source>
</evidence>
<dbReference type="Proteomes" id="UP000069654">
    <property type="component" value="Unassembled WGS sequence"/>
</dbReference>
<proteinExistence type="inferred from homology"/>
<evidence type="ECO:0000313" key="10">
    <source>
        <dbReference type="Proteomes" id="UP000069654"/>
    </source>
</evidence>
<protein>
    <submittedName>
        <fullName evidence="9">Cytochrome P450</fullName>
    </submittedName>
</protein>
<dbReference type="RefSeq" id="WP_003926947.1">
    <property type="nucleotide sequence ID" value="NZ_BCTB01000004.1"/>
</dbReference>
<evidence type="ECO:0000256" key="8">
    <source>
        <dbReference type="SAM" id="MobiDB-lite"/>
    </source>
</evidence>
<keyword evidence="5 7" id="KW-0408">Iron</keyword>
<sequence>MTEQLQDAATKTGGCPIDLWSDHFNENFWTEINRLQESGELAVHMQGSTPCYVATRYEDNFKILRDWKRFSSEDGVAILGHDNRSEPPKNEGRFLPEDLDPPAQTDWRKVLNPELTEQKMRRFIPSIRASVDALLDAGIAKGSFRVMEDFLRPLQLKSVFTNILNLGDDRIDDWMKWGHDIFVGETAEDSANAYTSLYNAINDLIEERTQNPIEGDLVSLVCHVKEIDGKEPTRSERIAVVLPLAIAGLESTGTVLGGTIHHLATHPDDLAELVADPSLVPAAVEEGLRMFTNVTVLQRTTTCPVQIGNTELDKGAKVWTSYNAANRDPAKFPDPHTWNLHRKDKNHLAFSIGPHRCLGSNYARVMMLTVLERLIERIPRFTLAPDQVIEYHSMPTRGIHEFMITVQPN</sequence>
<accession>A0A100XC81</accession>
<dbReference type="PANTHER" id="PTHR46696:SF6">
    <property type="entry name" value="P450, PUTATIVE (EUROFUNG)-RELATED"/>
    <property type="match status" value="1"/>
</dbReference>
<organism evidence="9 10">
    <name type="scientific">Mycolicibacterium thermoresistibile</name>
    <name type="common">Mycobacterium thermoresistibile</name>
    <dbReference type="NCBI Taxonomy" id="1797"/>
    <lineage>
        <taxon>Bacteria</taxon>
        <taxon>Bacillati</taxon>
        <taxon>Actinomycetota</taxon>
        <taxon>Actinomycetes</taxon>
        <taxon>Mycobacteriales</taxon>
        <taxon>Mycobacteriaceae</taxon>
        <taxon>Mycolicibacterium</taxon>
    </lineage>
</organism>
<dbReference type="STRING" id="1797.RMCT_0858"/>
<keyword evidence="4 7" id="KW-0560">Oxidoreductase</keyword>
<dbReference type="PANTHER" id="PTHR46696">
    <property type="entry name" value="P450, PUTATIVE (EUROFUNG)-RELATED"/>
    <property type="match status" value="1"/>
</dbReference>
<dbReference type="AlphaFoldDB" id="A0A100XC81"/>
<reference evidence="10" key="2">
    <citation type="submission" date="2016-02" db="EMBL/GenBank/DDBJ databases">
        <title>Draft genome sequence of five rapidly growing Mycobacterium species.</title>
        <authorList>
            <person name="Katahira K."/>
            <person name="Gotou Y."/>
            <person name="Iida K."/>
            <person name="Ogura Y."/>
            <person name="Hayashi T."/>
        </authorList>
    </citation>
    <scope>NUCLEOTIDE SEQUENCE [LARGE SCALE GENOMIC DNA]</scope>
    <source>
        <strain evidence="10">JCM6362</strain>
    </source>
</reference>
<dbReference type="OMA" id="PRDDMID"/>
<dbReference type="GO" id="GO:0016705">
    <property type="term" value="F:oxidoreductase activity, acting on paired donors, with incorporation or reduction of molecular oxygen"/>
    <property type="evidence" value="ECO:0007669"/>
    <property type="project" value="InterPro"/>
</dbReference>
<evidence type="ECO:0000256" key="2">
    <source>
        <dbReference type="ARBA" id="ARBA00022617"/>
    </source>
</evidence>
<dbReference type="PRINTS" id="PR00359">
    <property type="entry name" value="BP450"/>
</dbReference>
<reference evidence="9 10" key="1">
    <citation type="journal article" date="2016" name="Genome Announc.">
        <title>Draft Genome Sequences of Five Rapidly Growing Mycobacterium Species, M. thermoresistibile, M. fortuitum subsp. acetamidolyticum, M. canariasense, M. brisbanense, and M. novocastrense.</title>
        <authorList>
            <person name="Katahira K."/>
            <person name="Ogura Y."/>
            <person name="Gotoh Y."/>
            <person name="Hayashi T."/>
        </authorList>
    </citation>
    <scope>NUCLEOTIDE SEQUENCE [LARGE SCALE GENOMIC DNA]</scope>
    <source>
        <strain evidence="9 10">JCM6362</strain>
    </source>
</reference>
<dbReference type="OrthoDB" id="3599725at2"/>
<dbReference type="InterPro" id="IPR001128">
    <property type="entry name" value="Cyt_P450"/>
</dbReference>
<dbReference type="InterPro" id="IPR036396">
    <property type="entry name" value="Cyt_P450_sf"/>
</dbReference>
<dbReference type="PRINTS" id="PR00385">
    <property type="entry name" value="P450"/>
</dbReference>
<evidence type="ECO:0000256" key="5">
    <source>
        <dbReference type="ARBA" id="ARBA00023004"/>
    </source>
</evidence>
<evidence type="ECO:0000256" key="7">
    <source>
        <dbReference type="RuleBase" id="RU000461"/>
    </source>
</evidence>
<evidence type="ECO:0000256" key="6">
    <source>
        <dbReference type="ARBA" id="ARBA00023033"/>
    </source>
</evidence>
<dbReference type="Pfam" id="PF00067">
    <property type="entry name" value="p450"/>
    <property type="match status" value="1"/>
</dbReference>
<dbReference type="EMBL" id="BCTB01000004">
    <property type="protein sequence ID" value="GAT13887.1"/>
    <property type="molecule type" value="Genomic_DNA"/>
</dbReference>
<dbReference type="InterPro" id="IPR002397">
    <property type="entry name" value="Cyt_P450_B"/>
</dbReference>
<dbReference type="Gene3D" id="1.10.630.10">
    <property type="entry name" value="Cytochrome P450"/>
    <property type="match status" value="1"/>
</dbReference>
<dbReference type="GO" id="GO:0020037">
    <property type="term" value="F:heme binding"/>
    <property type="evidence" value="ECO:0007669"/>
    <property type="project" value="InterPro"/>
</dbReference>